<evidence type="ECO:0000256" key="3">
    <source>
        <dbReference type="ARBA" id="ARBA00023082"/>
    </source>
</evidence>
<evidence type="ECO:0000256" key="1">
    <source>
        <dbReference type="ARBA" id="ARBA00010641"/>
    </source>
</evidence>
<comment type="similarity">
    <text evidence="1">Belongs to the sigma-70 factor family. ECF subfamily.</text>
</comment>
<name>A0ABT5IHA6_9CAUL</name>
<evidence type="ECO:0000259" key="6">
    <source>
        <dbReference type="Pfam" id="PF08281"/>
    </source>
</evidence>
<reference evidence="7 8" key="1">
    <citation type="submission" date="2023-01" db="EMBL/GenBank/DDBJ databases">
        <title>Novel species of the genus Asticcacaulis isolated from rivers.</title>
        <authorList>
            <person name="Lu H."/>
        </authorList>
    </citation>
    <scope>NUCLEOTIDE SEQUENCE [LARGE SCALE GENOMIC DNA]</scope>
    <source>
        <strain evidence="7 8">DXS10W</strain>
    </source>
</reference>
<dbReference type="Gene3D" id="1.10.1740.10">
    <property type="match status" value="1"/>
</dbReference>
<dbReference type="InterPro" id="IPR039425">
    <property type="entry name" value="RNA_pol_sigma-70-like"/>
</dbReference>
<dbReference type="InterPro" id="IPR007627">
    <property type="entry name" value="RNA_pol_sigma70_r2"/>
</dbReference>
<dbReference type="SUPFAM" id="SSF88659">
    <property type="entry name" value="Sigma3 and sigma4 domains of RNA polymerase sigma factors"/>
    <property type="match status" value="1"/>
</dbReference>
<feature type="domain" description="RNA polymerase sigma-70 region 2" evidence="5">
    <location>
        <begin position="11"/>
        <end position="75"/>
    </location>
</feature>
<dbReference type="InterPro" id="IPR014284">
    <property type="entry name" value="RNA_pol_sigma-70_dom"/>
</dbReference>
<keyword evidence="3" id="KW-0731">Sigma factor</keyword>
<evidence type="ECO:0000313" key="8">
    <source>
        <dbReference type="Proteomes" id="UP001216595"/>
    </source>
</evidence>
<keyword evidence="2" id="KW-0805">Transcription regulation</keyword>
<dbReference type="RefSeq" id="WP_272742241.1">
    <property type="nucleotide sequence ID" value="NZ_JAQQKW010000010.1"/>
</dbReference>
<dbReference type="Proteomes" id="UP001216595">
    <property type="component" value="Unassembled WGS sequence"/>
</dbReference>
<dbReference type="Pfam" id="PF04542">
    <property type="entry name" value="Sigma70_r2"/>
    <property type="match status" value="1"/>
</dbReference>
<dbReference type="PANTHER" id="PTHR43133:SF45">
    <property type="entry name" value="RNA POLYMERASE ECF-TYPE SIGMA FACTOR"/>
    <property type="match status" value="1"/>
</dbReference>
<dbReference type="PANTHER" id="PTHR43133">
    <property type="entry name" value="RNA POLYMERASE ECF-TYPE SIGMA FACTO"/>
    <property type="match status" value="1"/>
</dbReference>
<dbReference type="EMBL" id="JAQQKW010000010">
    <property type="protein sequence ID" value="MDC7695580.1"/>
    <property type="molecule type" value="Genomic_DNA"/>
</dbReference>
<dbReference type="InterPro" id="IPR013324">
    <property type="entry name" value="RNA_pol_sigma_r3/r4-like"/>
</dbReference>
<dbReference type="Gene3D" id="1.10.10.10">
    <property type="entry name" value="Winged helix-like DNA-binding domain superfamily/Winged helix DNA-binding domain"/>
    <property type="match status" value="1"/>
</dbReference>
<dbReference type="Pfam" id="PF08281">
    <property type="entry name" value="Sigma70_r4_2"/>
    <property type="match status" value="1"/>
</dbReference>
<feature type="domain" description="RNA polymerase sigma factor 70 region 4 type 2" evidence="6">
    <location>
        <begin position="103"/>
        <end position="153"/>
    </location>
</feature>
<evidence type="ECO:0000256" key="4">
    <source>
        <dbReference type="ARBA" id="ARBA00023163"/>
    </source>
</evidence>
<sequence>MPHDPAFSEWISPHLRALRRLSRAFAASADQADLLQELLIALWRAWPAFRGESLPATFIYRVAHNRALTWKRRESLRLLRLFETQREGLQQFLSEPSDARLDQVFDALRALPPLDRSLMLLWLEQTPYADMAALHGLSESHIGVRLNRARARLATLVQELSDED</sequence>
<evidence type="ECO:0000256" key="2">
    <source>
        <dbReference type="ARBA" id="ARBA00023015"/>
    </source>
</evidence>
<keyword evidence="8" id="KW-1185">Reference proteome</keyword>
<proteinExistence type="inferred from homology"/>
<organism evidence="7 8">
    <name type="scientific">Asticcacaulis currens</name>
    <dbReference type="NCBI Taxonomy" id="2984210"/>
    <lineage>
        <taxon>Bacteria</taxon>
        <taxon>Pseudomonadati</taxon>
        <taxon>Pseudomonadota</taxon>
        <taxon>Alphaproteobacteria</taxon>
        <taxon>Caulobacterales</taxon>
        <taxon>Caulobacteraceae</taxon>
        <taxon>Asticcacaulis</taxon>
    </lineage>
</organism>
<dbReference type="InterPro" id="IPR036388">
    <property type="entry name" value="WH-like_DNA-bd_sf"/>
</dbReference>
<comment type="caution">
    <text evidence="7">The sequence shown here is derived from an EMBL/GenBank/DDBJ whole genome shotgun (WGS) entry which is preliminary data.</text>
</comment>
<gene>
    <name evidence="7" type="ORF">PQU94_14975</name>
</gene>
<dbReference type="SUPFAM" id="SSF88946">
    <property type="entry name" value="Sigma2 domain of RNA polymerase sigma factors"/>
    <property type="match status" value="1"/>
</dbReference>
<accession>A0ABT5IHA6</accession>
<dbReference type="InterPro" id="IPR013325">
    <property type="entry name" value="RNA_pol_sigma_r2"/>
</dbReference>
<evidence type="ECO:0000259" key="5">
    <source>
        <dbReference type="Pfam" id="PF04542"/>
    </source>
</evidence>
<evidence type="ECO:0000313" key="7">
    <source>
        <dbReference type="EMBL" id="MDC7695580.1"/>
    </source>
</evidence>
<keyword evidence="4" id="KW-0804">Transcription</keyword>
<dbReference type="InterPro" id="IPR013249">
    <property type="entry name" value="RNA_pol_sigma70_r4_t2"/>
</dbReference>
<dbReference type="NCBIfam" id="TIGR02937">
    <property type="entry name" value="sigma70-ECF"/>
    <property type="match status" value="1"/>
</dbReference>
<protein>
    <submittedName>
        <fullName evidence="7">Sigma-70 family RNA polymerase sigma factor</fullName>
    </submittedName>
</protein>